<feature type="binding site" evidence="6">
    <location>
        <position position="40"/>
    </location>
    <ligand>
        <name>(6S)-NADPHX</name>
        <dbReference type="ChEBI" id="CHEBI:64076"/>
    </ligand>
</feature>
<keyword evidence="3 6" id="KW-0521">NADP</keyword>
<reference evidence="8 9" key="1">
    <citation type="submission" date="2024-04" db="EMBL/GenBank/DDBJ databases">
        <title>Human intestinal bacterial collection.</title>
        <authorList>
            <person name="Pauvert C."/>
            <person name="Hitch T.C.A."/>
            <person name="Clavel T."/>
        </authorList>
    </citation>
    <scope>NUCLEOTIDE SEQUENCE [LARGE SCALE GENOMIC DNA]</scope>
    <source>
        <strain evidence="8 9">CLA-KB-H42</strain>
    </source>
</reference>
<dbReference type="EC" id="4.2.1.136" evidence="6"/>
<dbReference type="PANTHER" id="PTHR12592:SF0">
    <property type="entry name" value="ATP-DEPENDENT (S)-NAD(P)H-HYDRATE DEHYDRATASE"/>
    <property type="match status" value="1"/>
</dbReference>
<evidence type="ECO:0000256" key="1">
    <source>
        <dbReference type="ARBA" id="ARBA00022741"/>
    </source>
</evidence>
<comment type="catalytic activity">
    <reaction evidence="6">
        <text>(6S)-NADPHX + ADP = AMP + phosphate + NADPH + H(+)</text>
        <dbReference type="Rhea" id="RHEA:32235"/>
        <dbReference type="ChEBI" id="CHEBI:15378"/>
        <dbReference type="ChEBI" id="CHEBI:43474"/>
        <dbReference type="ChEBI" id="CHEBI:57783"/>
        <dbReference type="ChEBI" id="CHEBI:64076"/>
        <dbReference type="ChEBI" id="CHEBI:456215"/>
        <dbReference type="ChEBI" id="CHEBI:456216"/>
        <dbReference type="EC" id="4.2.1.136"/>
    </reaction>
</comment>
<gene>
    <name evidence="6" type="primary">nnrD</name>
    <name evidence="8" type="ORF">AAA083_12410</name>
</gene>
<dbReference type="EMBL" id="JBBNOP010000012">
    <property type="protein sequence ID" value="MEQ3363779.1"/>
    <property type="molecule type" value="Genomic_DNA"/>
</dbReference>
<protein>
    <recommendedName>
        <fullName evidence="6">ADP-dependent (S)-NAD(P)H-hydrate dehydratase</fullName>
        <ecNumber evidence="6">4.2.1.136</ecNumber>
    </recommendedName>
    <alternativeName>
        <fullName evidence="6">ADP-dependent NAD(P)HX dehydratase</fullName>
    </alternativeName>
</protein>
<feature type="binding site" evidence="6">
    <location>
        <position position="226"/>
    </location>
    <ligand>
        <name>(6S)-NADPHX</name>
        <dbReference type="ChEBI" id="CHEBI:64076"/>
    </ligand>
</feature>
<dbReference type="PROSITE" id="PS51383">
    <property type="entry name" value="YJEF_C_3"/>
    <property type="match status" value="1"/>
</dbReference>
<comment type="function">
    <text evidence="6">Catalyzes the dehydration of the S-form of NAD(P)HX at the expense of ADP, which is converted to AMP. Together with NAD(P)HX epimerase, which catalyzes the epimerization of the S- and R-forms, the enzyme allows the repair of both epimers of NAD(P)HX, a damaged form of NAD(P)H that is a result of enzymatic or heat-dependent hydration.</text>
</comment>
<comment type="subunit">
    <text evidence="6">Homotetramer.</text>
</comment>
<dbReference type="PANTHER" id="PTHR12592">
    <property type="entry name" value="ATP-DEPENDENT (S)-NAD(P)H-HYDRATE DEHYDRATASE FAMILY MEMBER"/>
    <property type="match status" value="1"/>
</dbReference>
<dbReference type="Pfam" id="PF01256">
    <property type="entry name" value="Carb_kinase"/>
    <property type="match status" value="1"/>
</dbReference>
<sequence length="291" mass="30171">MNPYGKARLRELLPHPSEGANKYTRGKLVLMAGSAAYPGAACLSALASQRMGAGYTEVITDKRAVETVRSVGPSLVVASDEAWFDRPPAVATEKHPCAVAVGSGFDSGEGRTARLLFCALEDADAPVLVDGGALGALASDEGRALCKRRFVEGRPTVATPHGGEAARLAKPFDLPCDDPSRLARSLSLAYGMVVVLKGPDTWISDGDDAFCMDEGTAALSKAGTGDVLAGMIGSLLAQGLDPLDACMLGSTLHARAGKMAADELTDICVSAEDVVRFLPHAIRSLSSEGGR</sequence>
<dbReference type="InterPro" id="IPR000631">
    <property type="entry name" value="CARKD"/>
</dbReference>
<feature type="binding site" evidence="6">
    <location>
        <begin position="197"/>
        <end position="201"/>
    </location>
    <ligand>
        <name>AMP</name>
        <dbReference type="ChEBI" id="CHEBI:456215"/>
    </ligand>
</feature>
<evidence type="ECO:0000313" key="9">
    <source>
        <dbReference type="Proteomes" id="UP001487305"/>
    </source>
</evidence>
<proteinExistence type="inferred from homology"/>
<name>A0ABV1JFB3_9ACTN</name>
<dbReference type="RefSeq" id="WP_245874506.1">
    <property type="nucleotide sequence ID" value="NZ_DBFADM010000004.1"/>
</dbReference>
<feature type="domain" description="YjeF C-terminal" evidence="7">
    <location>
        <begin position="5"/>
        <end position="285"/>
    </location>
</feature>
<dbReference type="HAMAP" id="MF_01965">
    <property type="entry name" value="NADHX_dehydratase"/>
    <property type="match status" value="1"/>
</dbReference>
<evidence type="ECO:0000256" key="3">
    <source>
        <dbReference type="ARBA" id="ARBA00022857"/>
    </source>
</evidence>
<keyword evidence="5 6" id="KW-0456">Lyase</keyword>
<dbReference type="NCBIfam" id="TIGR00196">
    <property type="entry name" value="yjeF_cterm"/>
    <property type="match status" value="1"/>
</dbReference>
<dbReference type="Gene3D" id="3.40.1190.20">
    <property type="match status" value="1"/>
</dbReference>
<keyword evidence="4 6" id="KW-0520">NAD</keyword>
<keyword evidence="2 6" id="KW-0067">ATP-binding</keyword>
<evidence type="ECO:0000256" key="5">
    <source>
        <dbReference type="ARBA" id="ARBA00023239"/>
    </source>
</evidence>
<keyword evidence="9" id="KW-1185">Reference proteome</keyword>
<feature type="binding site" evidence="6">
    <location>
        <position position="225"/>
    </location>
    <ligand>
        <name>AMP</name>
        <dbReference type="ChEBI" id="CHEBI:456215"/>
    </ligand>
</feature>
<evidence type="ECO:0000256" key="6">
    <source>
        <dbReference type="HAMAP-Rule" id="MF_01965"/>
    </source>
</evidence>
<dbReference type="InterPro" id="IPR029056">
    <property type="entry name" value="Ribokinase-like"/>
</dbReference>
<comment type="cofactor">
    <cofactor evidence="6">
        <name>Mg(2+)</name>
        <dbReference type="ChEBI" id="CHEBI:18420"/>
    </cofactor>
</comment>
<keyword evidence="1 6" id="KW-0547">Nucleotide-binding</keyword>
<comment type="catalytic activity">
    <reaction evidence="6">
        <text>(6S)-NADHX + ADP = AMP + phosphate + NADH + H(+)</text>
        <dbReference type="Rhea" id="RHEA:32223"/>
        <dbReference type="ChEBI" id="CHEBI:15378"/>
        <dbReference type="ChEBI" id="CHEBI:43474"/>
        <dbReference type="ChEBI" id="CHEBI:57945"/>
        <dbReference type="ChEBI" id="CHEBI:64074"/>
        <dbReference type="ChEBI" id="CHEBI:456215"/>
        <dbReference type="ChEBI" id="CHEBI:456216"/>
        <dbReference type="EC" id="4.2.1.136"/>
    </reaction>
</comment>
<dbReference type="PROSITE" id="PS01050">
    <property type="entry name" value="YJEF_C_2"/>
    <property type="match status" value="1"/>
</dbReference>
<evidence type="ECO:0000313" key="8">
    <source>
        <dbReference type="EMBL" id="MEQ3363779.1"/>
    </source>
</evidence>
<dbReference type="SUPFAM" id="SSF53613">
    <property type="entry name" value="Ribokinase-like"/>
    <property type="match status" value="1"/>
</dbReference>
<evidence type="ECO:0000256" key="2">
    <source>
        <dbReference type="ARBA" id="ARBA00022840"/>
    </source>
</evidence>
<evidence type="ECO:0000259" key="7">
    <source>
        <dbReference type="PROSITE" id="PS51383"/>
    </source>
</evidence>
<comment type="similarity">
    <text evidence="6">Belongs to the NnrD/CARKD family.</text>
</comment>
<feature type="binding site" evidence="6">
    <location>
        <position position="102"/>
    </location>
    <ligand>
        <name>(6S)-NADPHX</name>
        <dbReference type="ChEBI" id="CHEBI:64076"/>
    </ligand>
</feature>
<dbReference type="Proteomes" id="UP001487305">
    <property type="component" value="Unassembled WGS sequence"/>
</dbReference>
<comment type="caution">
    <text evidence="8">The sequence shown here is derived from an EMBL/GenBank/DDBJ whole genome shotgun (WGS) entry which is preliminary data.</text>
</comment>
<dbReference type="InterPro" id="IPR017953">
    <property type="entry name" value="Carbohydrate_kinase_pred_CS"/>
</dbReference>
<evidence type="ECO:0000256" key="4">
    <source>
        <dbReference type="ARBA" id="ARBA00023027"/>
    </source>
</evidence>
<feature type="binding site" evidence="6">
    <location>
        <position position="161"/>
    </location>
    <ligand>
        <name>(6S)-NADPHX</name>
        <dbReference type="ChEBI" id="CHEBI:64076"/>
    </ligand>
</feature>
<dbReference type="CDD" id="cd01171">
    <property type="entry name" value="YXKO-related"/>
    <property type="match status" value="1"/>
</dbReference>
<organism evidence="8 9">
    <name type="scientific">Raoultibacter massiliensis</name>
    <dbReference type="NCBI Taxonomy" id="1852371"/>
    <lineage>
        <taxon>Bacteria</taxon>
        <taxon>Bacillati</taxon>
        <taxon>Actinomycetota</taxon>
        <taxon>Coriobacteriia</taxon>
        <taxon>Eggerthellales</taxon>
        <taxon>Eggerthellaceae</taxon>
        <taxon>Raoultibacter</taxon>
    </lineage>
</organism>
<accession>A0ABV1JFB3</accession>